<evidence type="ECO:0000313" key="2">
    <source>
        <dbReference type="EMBL" id="MDN3491771.1"/>
    </source>
</evidence>
<accession>A0ABT7ZS04</accession>
<sequence length="99" mass="10631">MKKIFTLSLASLFLATSCGTVGLVSTPTDYSVAGNEVSVTEKNTNIFGLTPMNAQKESGNMLRQLEGKCSNGVTNIRTTISAKMFILGFEKIEMTGNCK</sequence>
<protein>
    <recommendedName>
        <fullName evidence="4">Lipoprotein</fullName>
    </recommendedName>
</protein>
<reference evidence="2 3" key="1">
    <citation type="journal article" date="2023" name="Int. J. Syst. Evol. Microbiol.">
        <title>Winogradskyella bathintestinalis sp. nov., isolated from the intestine of the deep-sea loosejaw dragonfish, Malacosteus niger.</title>
        <authorList>
            <person name="Uniacke-Lowe S."/>
            <person name="Johnson C.N."/>
            <person name="Stanton C."/>
            <person name="Hill C."/>
            <person name="Ross P."/>
        </authorList>
    </citation>
    <scope>NUCLEOTIDE SEQUENCE [LARGE SCALE GENOMIC DNA]</scope>
    <source>
        <strain evidence="2 3">APC 3343</strain>
    </source>
</reference>
<evidence type="ECO:0000313" key="3">
    <source>
        <dbReference type="Proteomes" id="UP001231197"/>
    </source>
</evidence>
<dbReference type="Proteomes" id="UP001231197">
    <property type="component" value="Unassembled WGS sequence"/>
</dbReference>
<dbReference type="RefSeq" id="WP_290205464.1">
    <property type="nucleotide sequence ID" value="NZ_JASDDK010000001.1"/>
</dbReference>
<proteinExistence type="predicted"/>
<dbReference type="EMBL" id="JASDDK010000001">
    <property type="protein sequence ID" value="MDN3491771.1"/>
    <property type="molecule type" value="Genomic_DNA"/>
</dbReference>
<feature type="signal peptide" evidence="1">
    <location>
        <begin position="1"/>
        <end position="22"/>
    </location>
</feature>
<keyword evidence="1" id="KW-0732">Signal</keyword>
<keyword evidence="3" id="KW-1185">Reference proteome</keyword>
<dbReference type="PROSITE" id="PS51257">
    <property type="entry name" value="PROKAR_LIPOPROTEIN"/>
    <property type="match status" value="1"/>
</dbReference>
<evidence type="ECO:0008006" key="4">
    <source>
        <dbReference type="Google" id="ProtNLM"/>
    </source>
</evidence>
<feature type="chain" id="PRO_5045998391" description="Lipoprotein" evidence="1">
    <location>
        <begin position="23"/>
        <end position="99"/>
    </location>
</feature>
<gene>
    <name evidence="2" type="ORF">QMA06_03490</name>
</gene>
<evidence type="ECO:0000256" key="1">
    <source>
        <dbReference type="SAM" id="SignalP"/>
    </source>
</evidence>
<organism evidence="2 3">
    <name type="scientific">Winogradskyella bathintestinalis</name>
    <dbReference type="NCBI Taxonomy" id="3035208"/>
    <lineage>
        <taxon>Bacteria</taxon>
        <taxon>Pseudomonadati</taxon>
        <taxon>Bacteroidota</taxon>
        <taxon>Flavobacteriia</taxon>
        <taxon>Flavobacteriales</taxon>
        <taxon>Flavobacteriaceae</taxon>
        <taxon>Winogradskyella</taxon>
    </lineage>
</organism>
<comment type="caution">
    <text evidence="2">The sequence shown here is derived from an EMBL/GenBank/DDBJ whole genome shotgun (WGS) entry which is preliminary data.</text>
</comment>
<name>A0ABT7ZS04_9FLAO</name>